<sequence length="144" mass="16673">MTLIVKNNLTSNKFPGSQPLEVINIFAKSKIKKNKEGRPRIPICNDYDKGEEDGHGHFEASYHYCDNEECHTWLQVPKLESMAQIYSFYVSNIKQELNFYDKNFKEAEFHSSVVNETVFAEVVGANNKEEITLIDEEQTTIEFD</sequence>
<name>A0ABN7VKS0_GIGMA</name>
<evidence type="ECO:0000313" key="1">
    <source>
        <dbReference type="EMBL" id="CAG8781769.1"/>
    </source>
</evidence>
<dbReference type="EMBL" id="CAJVQB010016860">
    <property type="protein sequence ID" value="CAG8781769.1"/>
    <property type="molecule type" value="Genomic_DNA"/>
</dbReference>
<feature type="non-terminal residue" evidence="1">
    <location>
        <position position="144"/>
    </location>
</feature>
<accession>A0ABN7VKS0</accession>
<keyword evidence="2" id="KW-1185">Reference proteome</keyword>
<dbReference type="Proteomes" id="UP000789901">
    <property type="component" value="Unassembled WGS sequence"/>
</dbReference>
<protein>
    <submittedName>
        <fullName evidence="1">20178_t:CDS:1</fullName>
    </submittedName>
</protein>
<organism evidence="1 2">
    <name type="scientific">Gigaspora margarita</name>
    <dbReference type="NCBI Taxonomy" id="4874"/>
    <lineage>
        <taxon>Eukaryota</taxon>
        <taxon>Fungi</taxon>
        <taxon>Fungi incertae sedis</taxon>
        <taxon>Mucoromycota</taxon>
        <taxon>Glomeromycotina</taxon>
        <taxon>Glomeromycetes</taxon>
        <taxon>Diversisporales</taxon>
        <taxon>Gigasporaceae</taxon>
        <taxon>Gigaspora</taxon>
    </lineage>
</organism>
<gene>
    <name evidence="1" type="ORF">GMARGA_LOCUS19830</name>
</gene>
<proteinExistence type="predicted"/>
<evidence type="ECO:0000313" key="2">
    <source>
        <dbReference type="Proteomes" id="UP000789901"/>
    </source>
</evidence>
<reference evidence="1 2" key="1">
    <citation type="submission" date="2021-06" db="EMBL/GenBank/DDBJ databases">
        <authorList>
            <person name="Kallberg Y."/>
            <person name="Tangrot J."/>
            <person name="Rosling A."/>
        </authorList>
    </citation>
    <scope>NUCLEOTIDE SEQUENCE [LARGE SCALE GENOMIC DNA]</scope>
    <source>
        <strain evidence="1 2">120-4 pot B 10/14</strain>
    </source>
</reference>
<comment type="caution">
    <text evidence="1">The sequence shown here is derived from an EMBL/GenBank/DDBJ whole genome shotgun (WGS) entry which is preliminary data.</text>
</comment>